<organism evidence="1 2">
    <name type="scientific">Forsythia ovata</name>
    <dbReference type="NCBI Taxonomy" id="205694"/>
    <lineage>
        <taxon>Eukaryota</taxon>
        <taxon>Viridiplantae</taxon>
        <taxon>Streptophyta</taxon>
        <taxon>Embryophyta</taxon>
        <taxon>Tracheophyta</taxon>
        <taxon>Spermatophyta</taxon>
        <taxon>Magnoliopsida</taxon>
        <taxon>eudicotyledons</taxon>
        <taxon>Gunneridae</taxon>
        <taxon>Pentapetalae</taxon>
        <taxon>asterids</taxon>
        <taxon>lamiids</taxon>
        <taxon>Lamiales</taxon>
        <taxon>Oleaceae</taxon>
        <taxon>Forsythieae</taxon>
        <taxon>Forsythia</taxon>
    </lineage>
</organism>
<comment type="caution">
    <text evidence="1">The sequence shown here is derived from an EMBL/GenBank/DDBJ whole genome shotgun (WGS) entry which is preliminary data.</text>
</comment>
<evidence type="ECO:0000313" key="2">
    <source>
        <dbReference type="Proteomes" id="UP001604277"/>
    </source>
</evidence>
<gene>
    <name evidence="1" type="ORF">Fot_21980</name>
</gene>
<reference evidence="2" key="1">
    <citation type="submission" date="2024-07" db="EMBL/GenBank/DDBJ databases">
        <title>Two chromosome-level genome assemblies of Korean endemic species Abeliophyllum distichum and Forsythia ovata (Oleaceae).</title>
        <authorList>
            <person name="Jang H."/>
        </authorList>
    </citation>
    <scope>NUCLEOTIDE SEQUENCE [LARGE SCALE GENOMIC DNA]</scope>
</reference>
<evidence type="ECO:0000313" key="1">
    <source>
        <dbReference type="EMBL" id="KAL2529379.1"/>
    </source>
</evidence>
<protein>
    <submittedName>
        <fullName evidence="1">Uncharacterized protein</fullName>
    </submittedName>
</protein>
<dbReference type="Proteomes" id="UP001604277">
    <property type="component" value="Unassembled WGS sequence"/>
</dbReference>
<name>A0ABD1UWE1_9LAMI</name>
<sequence length="145" mass="16846">MAKPVDNFFMFYIIETSAKSLHRDKTRHDITFCYASSEQTKENRARITLSSGRIVDDEKIRVKTRVPAAIHSQPYNDPQDSTRYQSFDPLKERERRPAMFVSVFDRLGNEADSHQKKTPFHDSCRVGSHLRDPLKSFNNEAVLVK</sequence>
<proteinExistence type="predicted"/>
<dbReference type="EMBL" id="JBFOLJ010000006">
    <property type="protein sequence ID" value="KAL2529379.1"/>
    <property type="molecule type" value="Genomic_DNA"/>
</dbReference>
<dbReference type="AlphaFoldDB" id="A0ABD1UWE1"/>
<keyword evidence="2" id="KW-1185">Reference proteome</keyword>
<accession>A0ABD1UWE1</accession>